<protein>
    <submittedName>
        <fullName evidence="7">Exopolyphosphatase</fullName>
    </submittedName>
</protein>
<name>A0AAD9D0E3_PAPLA</name>
<dbReference type="EMBL" id="JAODAN010000006">
    <property type="protein sequence ID" value="KAK1923688.1"/>
    <property type="molecule type" value="Genomic_DNA"/>
</dbReference>
<evidence type="ECO:0000256" key="4">
    <source>
        <dbReference type="ARBA" id="ARBA00023211"/>
    </source>
</evidence>
<keyword evidence="4" id="KW-0464">Manganese</keyword>
<keyword evidence="5" id="KW-0472">Membrane</keyword>
<keyword evidence="2" id="KW-0479">Metal-binding</keyword>
<dbReference type="InterPro" id="IPR038763">
    <property type="entry name" value="DHH_sf"/>
</dbReference>
<dbReference type="Gene3D" id="3.90.1640.10">
    <property type="entry name" value="inorganic pyrophosphatase (n-terminal core)"/>
    <property type="match status" value="1"/>
</dbReference>
<dbReference type="InterPro" id="IPR004097">
    <property type="entry name" value="DHHA2"/>
</dbReference>
<reference evidence="7" key="1">
    <citation type="submission" date="2023-02" db="EMBL/GenBank/DDBJ databases">
        <title>Identification and recombinant expression of a fungal hydrolase from Papiliotrema laurentii that hydrolyzes apple cutin and clears colloidal polyester polyurethane.</title>
        <authorList>
            <consortium name="DOE Joint Genome Institute"/>
            <person name="Roman V.A."/>
            <person name="Bojanowski C."/>
            <person name="Crable B.R."/>
            <person name="Wagner D.N."/>
            <person name="Hung C.S."/>
            <person name="Nadeau L.J."/>
            <person name="Schratz L."/>
            <person name="Haridas S."/>
            <person name="Pangilinan J."/>
            <person name="Lipzen A."/>
            <person name="Na H."/>
            <person name="Yan M."/>
            <person name="Ng V."/>
            <person name="Grigoriev I.V."/>
            <person name="Spatafora J.W."/>
            <person name="Barlow D."/>
            <person name="Biffinger J."/>
            <person name="Kelley-Loughnane N."/>
            <person name="Varaljay V.A."/>
            <person name="Crookes-Goodson W.J."/>
        </authorList>
    </citation>
    <scope>NUCLEOTIDE SEQUENCE</scope>
    <source>
        <strain evidence="7">5307AH</strain>
    </source>
</reference>
<dbReference type="InterPro" id="IPR001667">
    <property type="entry name" value="DDH_dom"/>
</dbReference>
<dbReference type="GO" id="GO:0046872">
    <property type="term" value="F:metal ion binding"/>
    <property type="evidence" value="ECO:0007669"/>
    <property type="project" value="UniProtKB-KW"/>
</dbReference>
<evidence type="ECO:0000256" key="1">
    <source>
        <dbReference type="ARBA" id="ARBA00001936"/>
    </source>
</evidence>
<comment type="caution">
    <text evidence="7">The sequence shown here is derived from an EMBL/GenBank/DDBJ whole genome shotgun (WGS) entry which is preliminary data.</text>
</comment>
<keyword evidence="3" id="KW-0378">Hydrolase</keyword>
<dbReference type="GO" id="GO:0005737">
    <property type="term" value="C:cytoplasm"/>
    <property type="evidence" value="ECO:0007669"/>
    <property type="project" value="InterPro"/>
</dbReference>
<feature type="domain" description="DHHA2" evidence="6">
    <location>
        <begin position="354"/>
        <end position="534"/>
    </location>
</feature>
<dbReference type="GO" id="GO:0004309">
    <property type="term" value="F:exopolyphosphatase activity"/>
    <property type="evidence" value="ECO:0007669"/>
    <property type="project" value="TreeGrafter"/>
</dbReference>
<gene>
    <name evidence="7" type="ORF">DB88DRAFT_546770</name>
</gene>
<dbReference type="SMART" id="SM01131">
    <property type="entry name" value="DHHA2"/>
    <property type="match status" value="1"/>
</dbReference>
<keyword evidence="8" id="KW-1185">Reference proteome</keyword>
<dbReference type="Gene3D" id="3.10.310.20">
    <property type="entry name" value="DHHA2 domain"/>
    <property type="match status" value="1"/>
</dbReference>
<dbReference type="Proteomes" id="UP001182556">
    <property type="component" value="Unassembled WGS sequence"/>
</dbReference>
<accession>A0AAD9D0E3</accession>
<dbReference type="Pfam" id="PF02833">
    <property type="entry name" value="DHHA2"/>
    <property type="match status" value="1"/>
</dbReference>
<comment type="cofactor">
    <cofactor evidence="1">
        <name>Mn(2+)</name>
        <dbReference type="ChEBI" id="CHEBI:29035"/>
    </cofactor>
</comment>
<keyword evidence="5" id="KW-1133">Transmembrane helix</keyword>
<evidence type="ECO:0000256" key="3">
    <source>
        <dbReference type="ARBA" id="ARBA00022801"/>
    </source>
</evidence>
<dbReference type="PANTHER" id="PTHR12112:SF39">
    <property type="entry name" value="EG:152A3.5 PROTEIN (FBGN0003116_PN PROTEIN)"/>
    <property type="match status" value="1"/>
</dbReference>
<organism evidence="7 8">
    <name type="scientific">Papiliotrema laurentii</name>
    <name type="common">Cryptococcus laurentii</name>
    <dbReference type="NCBI Taxonomy" id="5418"/>
    <lineage>
        <taxon>Eukaryota</taxon>
        <taxon>Fungi</taxon>
        <taxon>Dikarya</taxon>
        <taxon>Basidiomycota</taxon>
        <taxon>Agaricomycotina</taxon>
        <taxon>Tremellomycetes</taxon>
        <taxon>Tremellales</taxon>
        <taxon>Rhynchogastremaceae</taxon>
        <taxon>Papiliotrema</taxon>
    </lineage>
</organism>
<evidence type="ECO:0000256" key="2">
    <source>
        <dbReference type="ARBA" id="ARBA00022723"/>
    </source>
</evidence>
<evidence type="ECO:0000313" key="7">
    <source>
        <dbReference type="EMBL" id="KAK1923688.1"/>
    </source>
</evidence>
<dbReference type="AlphaFoldDB" id="A0AAD9D0E3"/>
<evidence type="ECO:0000313" key="8">
    <source>
        <dbReference type="Proteomes" id="UP001182556"/>
    </source>
</evidence>
<keyword evidence="5" id="KW-0812">Transmembrane</keyword>
<evidence type="ECO:0000259" key="6">
    <source>
        <dbReference type="SMART" id="SM01131"/>
    </source>
</evidence>
<feature type="transmembrane region" description="Helical" evidence="5">
    <location>
        <begin position="23"/>
        <end position="47"/>
    </location>
</feature>
<dbReference type="InterPro" id="IPR038222">
    <property type="entry name" value="DHHA2_dom_sf"/>
</dbReference>
<evidence type="ECO:0000256" key="5">
    <source>
        <dbReference type="SAM" id="Phobius"/>
    </source>
</evidence>
<dbReference type="Pfam" id="PF01368">
    <property type="entry name" value="DHH"/>
    <property type="match status" value="1"/>
</dbReference>
<dbReference type="SUPFAM" id="SSF64182">
    <property type="entry name" value="DHH phosphoesterases"/>
    <property type="match status" value="1"/>
</dbReference>
<dbReference type="PANTHER" id="PTHR12112">
    <property type="entry name" value="BNIP - RELATED"/>
    <property type="match status" value="1"/>
</dbReference>
<proteinExistence type="predicted"/>
<sequence>MVQTHRYTRLETPRHSLHLPRRLVRLVSCLLLFPLFTLLIVSLIAYLSPLRGATRPCLPFSLSRLSHSAHQKLSCSSAIGAPAGGTIVMSNGNANGSGAQERGNKLEDFLLSQKQAFLGDFNAGNLKGWTVVMGNEAGDLDSLVSSIAFSVLSSTLLADRVVPLTLTPSNLMHLRPENLLAFDMANKLDPEVILHPDTLPLDSTSPSSLSRLGELGATFALVDHNRLLPQFGQGTVTAIIDHHDDEHAHLDAPLRIITVPTGSCASLVATHFKPQWEASLRSPAGQAGSPVPREVATLLLEATLIDTAGLKAGGKATPIDYEAAEFLYPLSTLADPSSDSVVAQSSTETLANVYGSLSDAKFNVSALNTNDLLIRDYKEYTLPTSSVTYPTLRAGLSTVPLGLKKWLEKESSGWESFMSAIDGYMAQRNLDIEGVLTSYNNKQGKHRRELLLVTKTGNAFKTPAEASKVMQELIAGLEASSELSLAEWTKDSSEALQERKSLDDELSGRFGKVWKQQNAKATRKQVAPMLREVISQVV</sequence>